<organism evidence="1 2">
    <name type="scientific">Catharanthus roseus</name>
    <name type="common">Madagascar periwinkle</name>
    <name type="synonym">Vinca rosea</name>
    <dbReference type="NCBI Taxonomy" id="4058"/>
    <lineage>
        <taxon>Eukaryota</taxon>
        <taxon>Viridiplantae</taxon>
        <taxon>Streptophyta</taxon>
        <taxon>Embryophyta</taxon>
        <taxon>Tracheophyta</taxon>
        <taxon>Spermatophyta</taxon>
        <taxon>Magnoliopsida</taxon>
        <taxon>eudicotyledons</taxon>
        <taxon>Gunneridae</taxon>
        <taxon>Pentapetalae</taxon>
        <taxon>asterids</taxon>
        <taxon>lamiids</taxon>
        <taxon>Gentianales</taxon>
        <taxon>Apocynaceae</taxon>
        <taxon>Rauvolfioideae</taxon>
        <taxon>Vinceae</taxon>
        <taxon>Catharanthinae</taxon>
        <taxon>Catharanthus</taxon>
    </lineage>
</organism>
<name>A0ACB9ZT56_CATRO</name>
<protein>
    <submittedName>
        <fullName evidence="1">Uncharacterized protein</fullName>
    </submittedName>
</protein>
<evidence type="ECO:0000313" key="2">
    <source>
        <dbReference type="Proteomes" id="UP001060085"/>
    </source>
</evidence>
<reference evidence="2" key="1">
    <citation type="journal article" date="2023" name="Nat. Plants">
        <title>Single-cell RNA sequencing provides a high-resolution roadmap for understanding the multicellular compartmentation of specialized metabolism.</title>
        <authorList>
            <person name="Sun S."/>
            <person name="Shen X."/>
            <person name="Li Y."/>
            <person name="Li Y."/>
            <person name="Wang S."/>
            <person name="Li R."/>
            <person name="Zhang H."/>
            <person name="Shen G."/>
            <person name="Guo B."/>
            <person name="Wei J."/>
            <person name="Xu J."/>
            <person name="St-Pierre B."/>
            <person name="Chen S."/>
            <person name="Sun C."/>
        </authorList>
    </citation>
    <scope>NUCLEOTIDE SEQUENCE [LARGE SCALE GENOMIC DNA]</scope>
</reference>
<comment type="caution">
    <text evidence="1">The sequence shown here is derived from an EMBL/GenBank/DDBJ whole genome shotgun (WGS) entry which is preliminary data.</text>
</comment>
<evidence type="ECO:0000313" key="1">
    <source>
        <dbReference type="EMBL" id="KAI5650264.1"/>
    </source>
</evidence>
<proteinExistence type="predicted"/>
<sequence length="345" mass="38523">MSGSTVECEIYPLLRVGPRSLTEAVTNEIEDQFWDSERNLEEGASEDEHLPVQSTDKVLLKSSLSSGSESVHGIGASLERRTHTTMVNDLAGIEPRSRYPSIKLVWIASESQEGLEKFITLAYPDREGRYDQVPVLLALIGEYLKPQCKENHLAYLTYWYGLASVTPKPLVLTHSTLKVSFLWALLLTKGSSYGTSARPENCVPTLYNKNSRKKFKTLLVGTQEPIGAGFEAANEIETERWFLDMKHYEPGLATISVVNPKEKIVQCPTSRRKSGTVAKEVKSHPQAHLKDESLFQFRLPWDCFDKFGVLKISYVLGILPEGSGKPLYLNGGFNGTSYLVLSFSL</sequence>
<accession>A0ACB9ZT56</accession>
<gene>
    <name evidence="1" type="ORF">M9H77_36269</name>
</gene>
<keyword evidence="2" id="KW-1185">Reference proteome</keyword>
<dbReference type="EMBL" id="CM044708">
    <property type="protein sequence ID" value="KAI5650264.1"/>
    <property type="molecule type" value="Genomic_DNA"/>
</dbReference>
<dbReference type="Proteomes" id="UP001060085">
    <property type="component" value="Linkage Group LG08"/>
</dbReference>